<keyword evidence="7 8" id="KW-0472">Membrane</keyword>
<comment type="subcellular location">
    <subcellularLocation>
        <location evidence="8">Cell membrane</location>
        <topology evidence="8">Multi-pass membrane protein</topology>
    </subcellularLocation>
    <subcellularLocation>
        <location evidence="1">Membrane</location>
        <topology evidence="1">Multi-pass membrane protein</topology>
    </subcellularLocation>
</comment>
<evidence type="ECO:0000256" key="3">
    <source>
        <dbReference type="ARBA" id="ARBA00022475"/>
    </source>
</evidence>
<evidence type="ECO:0000256" key="6">
    <source>
        <dbReference type="ARBA" id="ARBA00022989"/>
    </source>
</evidence>
<sequence>MNSGNQENLSKPKIWLLAIRPKTLPAAGAGVISGSALAFYDGGFSFWPALAALSGAILLQIGSNLANDVFDYLRGAESKERLGPMRVTQAGLLTPKEVQLGMWITFALAALLGIYLITVAGWAILLIGLTAILTAIAYTGPISDKGLGDIFVFLYFGVAAVVGTYYVQALKTSSAAWWMSLPIGLLIVNILVVNNLRDIEVDQSAGKITLAVRMGVSATRKEYLALLIISYLVLPILVRINIIPGWTLVVWLSIPFAWKVARIVLTETGRPLNAALAGTGKIALIYSILFFVGIILAKIF</sequence>
<proteinExistence type="inferred from homology"/>
<feature type="transmembrane region" description="Helical" evidence="8">
    <location>
        <begin position="123"/>
        <end position="143"/>
    </location>
</feature>
<dbReference type="CDD" id="cd13962">
    <property type="entry name" value="PT_UbiA_UBIAD1"/>
    <property type="match status" value="1"/>
</dbReference>
<feature type="transmembrane region" description="Helical" evidence="8">
    <location>
        <begin position="223"/>
        <end position="254"/>
    </location>
</feature>
<dbReference type="GO" id="GO:0046428">
    <property type="term" value="F:1,4-dihydroxy-2-naphthoate polyprenyltransferase activity"/>
    <property type="evidence" value="ECO:0007669"/>
    <property type="project" value="UniProtKB-UniRule"/>
</dbReference>
<dbReference type="PIRSF" id="PIRSF005355">
    <property type="entry name" value="UBIAD1"/>
    <property type="match status" value="1"/>
</dbReference>
<name>A0A8J6NMN3_9CHLR</name>
<feature type="transmembrane region" description="Helical" evidence="8">
    <location>
        <begin position="100"/>
        <end position="117"/>
    </location>
</feature>
<keyword evidence="2 8" id="KW-0474">Menaquinone biosynthesis</keyword>
<gene>
    <name evidence="8" type="primary">menA</name>
    <name evidence="10" type="ORF">H8E29_13255</name>
</gene>
<dbReference type="EC" id="2.5.1.74" evidence="8 9"/>
<dbReference type="Gene3D" id="1.10.357.140">
    <property type="entry name" value="UbiA prenyltransferase"/>
    <property type="match status" value="1"/>
</dbReference>
<accession>A0A8J6NMN3</accession>
<dbReference type="UniPathway" id="UPA00079">
    <property type="reaction ID" value="UER00168"/>
</dbReference>
<feature type="transmembrane region" description="Helical" evidence="8">
    <location>
        <begin position="175"/>
        <end position="193"/>
    </location>
</feature>
<dbReference type="InterPro" id="IPR044878">
    <property type="entry name" value="UbiA_sf"/>
</dbReference>
<evidence type="ECO:0000256" key="4">
    <source>
        <dbReference type="ARBA" id="ARBA00022679"/>
    </source>
</evidence>
<dbReference type="GO" id="GO:0009234">
    <property type="term" value="P:menaquinone biosynthetic process"/>
    <property type="evidence" value="ECO:0007669"/>
    <property type="project" value="UniProtKB-UniRule"/>
</dbReference>
<dbReference type="HAMAP" id="MF_01937">
    <property type="entry name" value="MenA_1"/>
    <property type="match status" value="1"/>
</dbReference>
<dbReference type="PANTHER" id="PTHR13929:SF0">
    <property type="entry name" value="UBIA PRENYLTRANSFERASE DOMAIN-CONTAINING PROTEIN 1"/>
    <property type="match status" value="1"/>
</dbReference>
<feature type="transmembrane region" description="Helical" evidence="8">
    <location>
        <begin position="150"/>
        <end position="169"/>
    </location>
</feature>
<dbReference type="NCBIfam" id="NF004751">
    <property type="entry name" value="PRK06080.1-3"/>
    <property type="match status" value="1"/>
</dbReference>
<evidence type="ECO:0000256" key="2">
    <source>
        <dbReference type="ARBA" id="ARBA00022428"/>
    </source>
</evidence>
<dbReference type="GO" id="GO:0005886">
    <property type="term" value="C:plasma membrane"/>
    <property type="evidence" value="ECO:0007669"/>
    <property type="project" value="UniProtKB-SubCell"/>
</dbReference>
<feature type="transmembrane region" description="Helical" evidence="8">
    <location>
        <begin position="274"/>
        <end position="297"/>
    </location>
</feature>
<dbReference type="Pfam" id="PF01040">
    <property type="entry name" value="UbiA"/>
    <property type="match status" value="1"/>
</dbReference>
<evidence type="ECO:0000256" key="5">
    <source>
        <dbReference type="ARBA" id="ARBA00022692"/>
    </source>
</evidence>
<evidence type="ECO:0000313" key="11">
    <source>
        <dbReference type="Proteomes" id="UP000614469"/>
    </source>
</evidence>
<comment type="caution">
    <text evidence="10">The sequence shown here is derived from an EMBL/GenBank/DDBJ whole genome shotgun (WGS) entry which is preliminary data.</text>
</comment>
<organism evidence="10 11">
    <name type="scientific">Candidatus Desulfolinea nitratireducens</name>
    <dbReference type="NCBI Taxonomy" id="2841698"/>
    <lineage>
        <taxon>Bacteria</taxon>
        <taxon>Bacillati</taxon>
        <taxon>Chloroflexota</taxon>
        <taxon>Anaerolineae</taxon>
        <taxon>Anaerolineales</taxon>
        <taxon>Anaerolineales incertae sedis</taxon>
        <taxon>Candidatus Desulfolinea</taxon>
    </lineage>
</organism>
<keyword evidence="4 8" id="KW-0808">Transferase</keyword>
<keyword evidence="6 8" id="KW-1133">Transmembrane helix</keyword>
<dbReference type="InterPro" id="IPR004657">
    <property type="entry name" value="MenA"/>
</dbReference>
<dbReference type="InterPro" id="IPR026046">
    <property type="entry name" value="UBIAD1"/>
</dbReference>
<dbReference type="Proteomes" id="UP000614469">
    <property type="component" value="Unassembled WGS sequence"/>
</dbReference>
<comment type="pathway">
    <text evidence="8">Quinol/quinone metabolism; menaquinone biosynthesis; menaquinol from 1,4-dihydroxy-2-naphthoate: step 1/2.</text>
</comment>
<evidence type="ECO:0000313" key="10">
    <source>
        <dbReference type="EMBL" id="MBC8336228.1"/>
    </source>
</evidence>
<evidence type="ECO:0000256" key="8">
    <source>
        <dbReference type="HAMAP-Rule" id="MF_01937"/>
    </source>
</evidence>
<dbReference type="NCBIfam" id="TIGR00751">
    <property type="entry name" value="menA"/>
    <property type="match status" value="1"/>
</dbReference>
<dbReference type="InterPro" id="IPR000537">
    <property type="entry name" value="UbiA_prenyltransferase"/>
</dbReference>
<keyword evidence="5 8" id="KW-0812">Transmembrane</keyword>
<feature type="transmembrane region" description="Helical" evidence="8">
    <location>
        <begin position="46"/>
        <end position="66"/>
    </location>
</feature>
<dbReference type="AlphaFoldDB" id="A0A8J6NMN3"/>
<dbReference type="PANTHER" id="PTHR13929">
    <property type="entry name" value="1,4-DIHYDROXY-2-NAPHTHOATE OCTAPRENYLTRANSFERASE"/>
    <property type="match status" value="1"/>
</dbReference>
<evidence type="ECO:0000256" key="1">
    <source>
        <dbReference type="ARBA" id="ARBA00004141"/>
    </source>
</evidence>
<comment type="function">
    <text evidence="8">Conversion of 1,4-dihydroxy-2-naphthoate (DHNA) to demethylmenaquinone (DMK).</text>
</comment>
<dbReference type="GO" id="GO:0042371">
    <property type="term" value="P:vitamin K biosynthetic process"/>
    <property type="evidence" value="ECO:0007669"/>
    <property type="project" value="TreeGrafter"/>
</dbReference>
<comment type="catalytic activity">
    <reaction evidence="8">
        <text>an all-trans-polyprenyl diphosphate + 1,4-dihydroxy-2-naphthoate + H(+) = a 2-demethylmenaquinol + CO2 + diphosphate</text>
        <dbReference type="Rhea" id="RHEA:26478"/>
        <dbReference type="Rhea" id="RHEA-COMP:9563"/>
        <dbReference type="Rhea" id="RHEA-COMP:9564"/>
        <dbReference type="ChEBI" id="CHEBI:11173"/>
        <dbReference type="ChEBI" id="CHEBI:15378"/>
        <dbReference type="ChEBI" id="CHEBI:16526"/>
        <dbReference type="ChEBI" id="CHEBI:33019"/>
        <dbReference type="ChEBI" id="CHEBI:55437"/>
        <dbReference type="ChEBI" id="CHEBI:58914"/>
        <dbReference type="EC" id="2.5.1.74"/>
    </reaction>
</comment>
<evidence type="ECO:0000256" key="9">
    <source>
        <dbReference type="NCBIfam" id="TIGR00751"/>
    </source>
</evidence>
<evidence type="ECO:0000256" key="7">
    <source>
        <dbReference type="ARBA" id="ARBA00023136"/>
    </source>
</evidence>
<dbReference type="EMBL" id="JACNJN010000148">
    <property type="protein sequence ID" value="MBC8336228.1"/>
    <property type="molecule type" value="Genomic_DNA"/>
</dbReference>
<comment type="similarity">
    <text evidence="8">Belongs to the MenA family. Type 1 subfamily.</text>
</comment>
<keyword evidence="3 8" id="KW-1003">Cell membrane</keyword>
<reference evidence="10 11" key="1">
    <citation type="submission" date="2020-08" db="EMBL/GenBank/DDBJ databases">
        <title>Bridging the membrane lipid divide: bacteria of the FCB group superphylum have the potential to synthesize archaeal ether lipids.</title>
        <authorList>
            <person name="Villanueva L."/>
            <person name="Von Meijenfeldt F.A.B."/>
            <person name="Westbye A.B."/>
            <person name="Yadav S."/>
            <person name="Hopmans E.C."/>
            <person name="Dutilh B.E."/>
            <person name="Sinninghe Damste J.S."/>
        </authorList>
    </citation>
    <scope>NUCLEOTIDE SEQUENCE [LARGE SCALE GENOMIC DNA]</scope>
    <source>
        <strain evidence="10">NIOZ-UU36</strain>
    </source>
</reference>
<protein>
    <recommendedName>
        <fullName evidence="8 9">1,4-dihydroxy-2-naphthoate octaprenyltransferase</fullName>
        <shortName evidence="8">DHNA-octaprenyltransferase</shortName>
        <ecNumber evidence="8 9">2.5.1.74</ecNumber>
    </recommendedName>
</protein>